<keyword evidence="2" id="KW-1185">Reference proteome</keyword>
<organism evidence="1 2">
    <name type="scientific">Nesterenkonia lutea</name>
    <dbReference type="NCBI Taxonomy" id="272919"/>
    <lineage>
        <taxon>Bacteria</taxon>
        <taxon>Bacillati</taxon>
        <taxon>Actinomycetota</taxon>
        <taxon>Actinomycetes</taxon>
        <taxon>Micrococcales</taxon>
        <taxon>Micrococcaceae</taxon>
        <taxon>Nesterenkonia</taxon>
    </lineage>
</organism>
<dbReference type="InterPro" id="IPR029016">
    <property type="entry name" value="GAF-like_dom_sf"/>
</dbReference>
<sequence length="401" mass="43426">MEALSTEPATWASLPAVLRESWRRSAARISDPERALPPIELDGAELSSCREDHPLRLVLPVLRRLLVHPAADAGLIVATADVRGRLLWVDGARETLRLAERSGFQPGANWSEQAIGTSAPGLALATGRGVQVHREQHFSYAAHRFSCSAAPIRHPLTGAVLGVVDLTGGDQAVAVHSLPLIRAAISAAEEHLRFLPALPSPARLTTLGRRPASVSWGQQLHRLGARHAEILFLLSWYGPPHGPQQGLSAGELAELLYGEPAHEVAVRAELVRLRRLLRSRSSPENELLSRPYRLSAPVQLDAREVKAALTVGDRHSALEIYRGELLPGSEAPGILRVRRELSALLRESILSDGSADEVFRYLQLPEASQDQQAIRVALKLLPPGAPERAALVAGSENSPRS</sequence>
<comment type="caution">
    <text evidence="1">The sequence shown here is derived from an EMBL/GenBank/DDBJ whole genome shotgun (WGS) entry which is preliminary data.</text>
</comment>
<evidence type="ECO:0008006" key="3">
    <source>
        <dbReference type="Google" id="ProtNLM"/>
    </source>
</evidence>
<accession>A0ABR9JED3</accession>
<protein>
    <recommendedName>
        <fullName evidence="3">GAF domain-containing protein</fullName>
    </recommendedName>
</protein>
<reference evidence="1 2" key="1">
    <citation type="submission" date="2020-10" db="EMBL/GenBank/DDBJ databases">
        <title>Sequencing the genomes of 1000 actinobacteria strains.</title>
        <authorList>
            <person name="Klenk H.-P."/>
        </authorList>
    </citation>
    <scope>NUCLEOTIDE SEQUENCE [LARGE SCALE GENOMIC DNA]</scope>
    <source>
        <strain evidence="1 2">DSM 15666</strain>
    </source>
</reference>
<evidence type="ECO:0000313" key="1">
    <source>
        <dbReference type="EMBL" id="MBE1523857.1"/>
    </source>
</evidence>
<dbReference type="RefSeq" id="WP_192594949.1">
    <property type="nucleotide sequence ID" value="NZ_BAAALJ010000014.1"/>
</dbReference>
<gene>
    <name evidence="1" type="ORF">H4W27_000975</name>
</gene>
<dbReference type="Gene3D" id="3.30.450.40">
    <property type="match status" value="1"/>
</dbReference>
<dbReference type="EMBL" id="JADBED010000001">
    <property type="protein sequence ID" value="MBE1523857.1"/>
    <property type="molecule type" value="Genomic_DNA"/>
</dbReference>
<name>A0ABR9JED3_9MICC</name>
<evidence type="ECO:0000313" key="2">
    <source>
        <dbReference type="Proteomes" id="UP000643525"/>
    </source>
</evidence>
<dbReference type="Proteomes" id="UP000643525">
    <property type="component" value="Unassembled WGS sequence"/>
</dbReference>
<proteinExistence type="predicted"/>